<protein>
    <recommendedName>
        <fullName evidence="3">DUF885 domain-containing protein</fullName>
    </recommendedName>
</protein>
<keyword evidence="2" id="KW-1185">Reference proteome</keyword>
<name>A0ABX1VKD2_9PLAN</name>
<evidence type="ECO:0000313" key="1">
    <source>
        <dbReference type="EMBL" id="NNJ27846.1"/>
    </source>
</evidence>
<accession>A0ABX1VKD2</accession>
<dbReference type="Proteomes" id="UP000609651">
    <property type="component" value="Unassembled WGS sequence"/>
</dbReference>
<comment type="caution">
    <text evidence="1">The sequence shown here is derived from an EMBL/GenBank/DDBJ whole genome shotgun (WGS) entry which is preliminary data.</text>
</comment>
<dbReference type="RefSeq" id="WP_171189753.1">
    <property type="nucleotide sequence ID" value="NZ_WTPX01000215.1"/>
</dbReference>
<sequence>MTTFALLACSLPALLAAEEARPLSPAEFDARFAAFVRMHRDHDLPPAATVPGGVQLLRSVDGVRGLRDGRRRDMRRSLTYKLSETRDDLIRQGLRWEKDLKRGRVSTASRRRGRETLAGPAEMRNARRLIDLIQSVVAPDVWDVNGGLATASYFDLYQVLVIRAPQSVHGEVNGALGGLRK</sequence>
<organism evidence="1 2">
    <name type="scientific">Alienimonas chondri</name>
    <dbReference type="NCBI Taxonomy" id="2681879"/>
    <lineage>
        <taxon>Bacteria</taxon>
        <taxon>Pseudomonadati</taxon>
        <taxon>Planctomycetota</taxon>
        <taxon>Planctomycetia</taxon>
        <taxon>Planctomycetales</taxon>
        <taxon>Planctomycetaceae</taxon>
        <taxon>Alienimonas</taxon>
    </lineage>
</organism>
<proteinExistence type="predicted"/>
<reference evidence="1 2" key="1">
    <citation type="journal article" date="2020" name="Syst. Appl. Microbiol.">
        <title>Alienimonas chondri sp. nov., a novel planctomycete isolated from the biofilm of the red alga Chondrus crispus.</title>
        <authorList>
            <person name="Vitorino I."/>
            <person name="Albuquerque L."/>
            <person name="Wiegand S."/>
            <person name="Kallscheuer N."/>
            <person name="da Costa M.S."/>
            <person name="Lobo-da-Cunha A."/>
            <person name="Jogler C."/>
            <person name="Lage O.M."/>
        </authorList>
    </citation>
    <scope>NUCLEOTIDE SEQUENCE [LARGE SCALE GENOMIC DNA]</scope>
    <source>
        <strain evidence="1 2">LzC2</strain>
    </source>
</reference>
<evidence type="ECO:0008006" key="3">
    <source>
        <dbReference type="Google" id="ProtNLM"/>
    </source>
</evidence>
<dbReference type="EMBL" id="WTPX01000215">
    <property type="protein sequence ID" value="NNJ27846.1"/>
    <property type="molecule type" value="Genomic_DNA"/>
</dbReference>
<evidence type="ECO:0000313" key="2">
    <source>
        <dbReference type="Proteomes" id="UP000609651"/>
    </source>
</evidence>
<gene>
    <name evidence="1" type="ORF">LzC2_39560</name>
</gene>